<evidence type="ECO:0000313" key="12">
    <source>
        <dbReference type="Proteomes" id="UP001596157"/>
    </source>
</evidence>
<feature type="transmembrane region" description="Helical" evidence="10">
    <location>
        <begin position="334"/>
        <end position="352"/>
    </location>
</feature>
<evidence type="ECO:0000256" key="6">
    <source>
        <dbReference type="ARBA" id="ARBA00022692"/>
    </source>
</evidence>
<evidence type="ECO:0000256" key="5">
    <source>
        <dbReference type="ARBA" id="ARBA00022679"/>
    </source>
</evidence>
<dbReference type="EMBL" id="JBHSKF010000018">
    <property type="protein sequence ID" value="MFC5290721.1"/>
    <property type="molecule type" value="Genomic_DNA"/>
</dbReference>
<comment type="subcellular location">
    <subcellularLocation>
        <location evidence="1">Endoplasmic reticulum membrane</location>
        <topology evidence="1">Multi-pass membrane protein</topology>
    </subcellularLocation>
</comment>
<feature type="transmembrane region" description="Helical" evidence="10">
    <location>
        <begin position="308"/>
        <end position="327"/>
    </location>
</feature>
<evidence type="ECO:0000256" key="10">
    <source>
        <dbReference type="SAM" id="Phobius"/>
    </source>
</evidence>
<keyword evidence="5" id="KW-0808">Transferase</keyword>
<evidence type="ECO:0008006" key="13">
    <source>
        <dbReference type="Google" id="ProtNLM"/>
    </source>
</evidence>
<keyword evidence="6 10" id="KW-0812">Transmembrane</keyword>
<evidence type="ECO:0000256" key="7">
    <source>
        <dbReference type="ARBA" id="ARBA00022824"/>
    </source>
</evidence>
<keyword evidence="12" id="KW-1185">Reference proteome</keyword>
<dbReference type="PANTHER" id="PTHR12468:SF2">
    <property type="entry name" value="GPI MANNOSYLTRANSFERASE 2"/>
    <property type="match status" value="1"/>
</dbReference>
<evidence type="ECO:0000256" key="9">
    <source>
        <dbReference type="ARBA" id="ARBA00023136"/>
    </source>
</evidence>
<evidence type="ECO:0000256" key="8">
    <source>
        <dbReference type="ARBA" id="ARBA00022989"/>
    </source>
</evidence>
<sequence>MTTTDLAPRAPDDAGPPPPRTWLTQTAAAAVAGYLLVRVIGVLFLWLWADDQGQNVLTLLGYKYDSVHYLDIVENGYDRAEAPKSTMAFFPLYPMLVAGLAAITPLSAMGAGIAVAWLAGVAAAWGVYTVGRHLRDHRTGVLLAVLWGVLPHAIVESMAYTESLFTALAAWSLYAVLTQRWLTAGVLCLFAGLTRPTATALIAAVGLAALITVFQRPTNWRAWLAGLLAPLGWLGYLTWVAIRTGRPDGWFWIEHEGWFTGWDGGTYTWRFVTKVLSTPSHVTFYVVTLVMLISLALFTHTVADRLPWPLLLFSAILLITTIGGDGMYNAKARFLLVAFPLLIPIAVALARARPTNTWITLTTLTTVSAYFGGHLLMVWHISP</sequence>
<keyword evidence="9 10" id="KW-0472">Membrane</keyword>
<evidence type="ECO:0000256" key="2">
    <source>
        <dbReference type="ARBA" id="ARBA00004687"/>
    </source>
</evidence>
<keyword evidence="8 10" id="KW-1133">Transmembrane helix</keyword>
<proteinExistence type="predicted"/>
<keyword evidence="3" id="KW-0337">GPI-anchor biosynthesis</keyword>
<dbReference type="Proteomes" id="UP001596157">
    <property type="component" value="Unassembled WGS sequence"/>
</dbReference>
<evidence type="ECO:0000256" key="3">
    <source>
        <dbReference type="ARBA" id="ARBA00022502"/>
    </source>
</evidence>
<dbReference type="PANTHER" id="PTHR12468">
    <property type="entry name" value="GPI MANNOSYLTRANSFERASE 2"/>
    <property type="match status" value="1"/>
</dbReference>
<comment type="pathway">
    <text evidence="2">Glycolipid biosynthesis; glycosylphosphatidylinositol-anchor biosynthesis.</text>
</comment>
<keyword evidence="7" id="KW-0256">Endoplasmic reticulum</keyword>
<comment type="caution">
    <text evidence="11">The sequence shown here is derived from an EMBL/GenBank/DDBJ whole genome shotgun (WGS) entry which is preliminary data.</text>
</comment>
<evidence type="ECO:0000256" key="1">
    <source>
        <dbReference type="ARBA" id="ARBA00004477"/>
    </source>
</evidence>
<feature type="transmembrane region" description="Helical" evidence="10">
    <location>
        <begin position="358"/>
        <end position="379"/>
    </location>
</feature>
<organism evidence="11 12">
    <name type="scientific">Actinokineospora guangxiensis</name>
    <dbReference type="NCBI Taxonomy" id="1490288"/>
    <lineage>
        <taxon>Bacteria</taxon>
        <taxon>Bacillati</taxon>
        <taxon>Actinomycetota</taxon>
        <taxon>Actinomycetes</taxon>
        <taxon>Pseudonocardiales</taxon>
        <taxon>Pseudonocardiaceae</taxon>
        <taxon>Actinokineospora</taxon>
    </lineage>
</organism>
<feature type="transmembrane region" description="Helical" evidence="10">
    <location>
        <begin position="198"/>
        <end position="214"/>
    </location>
</feature>
<keyword evidence="4" id="KW-0328">Glycosyltransferase</keyword>
<gene>
    <name evidence="11" type="ORF">ACFPM7_27025</name>
</gene>
<accession>A0ABW0EXS5</accession>
<feature type="transmembrane region" description="Helical" evidence="10">
    <location>
        <begin position="282"/>
        <end position="302"/>
    </location>
</feature>
<name>A0ABW0EXS5_9PSEU</name>
<reference evidence="12" key="1">
    <citation type="journal article" date="2019" name="Int. J. Syst. Evol. Microbiol.">
        <title>The Global Catalogue of Microorganisms (GCM) 10K type strain sequencing project: providing services to taxonomists for standard genome sequencing and annotation.</title>
        <authorList>
            <consortium name="The Broad Institute Genomics Platform"/>
            <consortium name="The Broad Institute Genome Sequencing Center for Infectious Disease"/>
            <person name="Wu L."/>
            <person name="Ma J."/>
        </authorList>
    </citation>
    <scope>NUCLEOTIDE SEQUENCE [LARGE SCALE GENOMIC DNA]</scope>
    <source>
        <strain evidence="12">CCUG 59778</strain>
    </source>
</reference>
<feature type="transmembrane region" description="Helical" evidence="10">
    <location>
        <begin position="220"/>
        <end position="242"/>
    </location>
</feature>
<dbReference type="RefSeq" id="WP_378250616.1">
    <property type="nucleotide sequence ID" value="NZ_JBHSKF010000018.1"/>
</dbReference>
<feature type="transmembrane region" description="Helical" evidence="10">
    <location>
        <begin position="27"/>
        <end position="49"/>
    </location>
</feature>
<feature type="transmembrane region" description="Helical" evidence="10">
    <location>
        <begin position="95"/>
        <end position="128"/>
    </location>
</feature>
<evidence type="ECO:0000313" key="11">
    <source>
        <dbReference type="EMBL" id="MFC5290721.1"/>
    </source>
</evidence>
<dbReference type="InterPro" id="IPR007315">
    <property type="entry name" value="PIG-V/Gpi18"/>
</dbReference>
<evidence type="ECO:0000256" key="4">
    <source>
        <dbReference type="ARBA" id="ARBA00022676"/>
    </source>
</evidence>
<feature type="transmembrane region" description="Helical" evidence="10">
    <location>
        <begin position="140"/>
        <end position="159"/>
    </location>
</feature>
<protein>
    <recommendedName>
        <fullName evidence="13">Dolichyl-phosphate-mannose-protein mannosyltransferase</fullName>
    </recommendedName>
</protein>